<keyword evidence="1" id="KW-0378">Hydrolase</keyword>
<evidence type="ECO:0000313" key="6">
    <source>
        <dbReference type="Proteomes" id="UP000660265"/>
    </source>
</evidence>
<dbReference type="Pfam" id="PF07228">
    <property type="entry name" value="SpoIIE"/>
    <property type="match status" value="1"/>
</dbReference>
<sequence>MPLDGVWRRGSQSLWRGRAFVGAAFVVLVLVLVADLFGGSVVRLGGMMLALPALAAVFTGPGPVLVIAGLMLPAFVVSLSANGRLNWSEAPVSLATAVVISAAAAGAAAVREKRANELAQSRRVTARTQATLLRPLPSRLGPVEISSAYLASDEESTIGGDVYACAVVGGRPRVMVGDVQGKGLSTLEVVLFLLTAFRQAARQGVALDDLPVFLDDAVRRDLARARDTAREAGEVGEGGEAREAGEVGEEPEAGRRMRECFVTAVVVEVVGEGEEVRLVNCGHPAPLLLHAGTVRELSASRPALPVGLLSLDSDPVSVDTHRLEAGDTLLLYTDGLIEARDDAGVFYPLAERIGAWTARPPAAMLDALQSDLRGHARLEDDVAMVTVRRPFAPRGDG</sequence>
<proteinExistence type="predicted"/>
<name>A0ABQ2E2C7_9ACTN</name>
<dbReference type="Proteomes" id="UP000660265">
    <property type="component" value="Unassembled WGS sequence"/>
</dbReference>
<feature type="domain" description="PPM-type phosphatase" evidence="4">
    <location>
        <begin position="143"/>
        <end position="389"/>
    </location>
</feature>
<evidence type="ECO:0000313" key="5">
    <source>
        <dbReference type="EMBL" id="GGJ79304.1"/>
    </source>
</evidence>
<feature type="region of interest" description="Disordered" evidence="2">
    <location>
        <begin position="228"/>
        <end position="252"/>
    </location>
</feature>
<dbReference type="InterPro" id="IPR001932">
    <property type="entry name" value="PPM-type_phosphatase-like_dom"/>
</dbReference>
<evidence type="ECO:0000259" key="4">
    <source>
        <dbReference type="SMART" id="SM00331"/>
    </source>
</evidence>
<keyword evidence="3" id="KW-0812">Transmembrane</keyword>
<dbReference type="SMART" id="SM00331">
    <property type="entry name" value="PP2C_SIG"/>
    <property type="match status" value="1"/>
</dbReference>
<comment type="caution">
    <text evidence="5">The sequence shown here is derived from an EMBL/GenBank/DDBJ whole genome shotgun (WGS) entry which is preliminary data.</text>
</comment>
<evidence type="ECO:0000256" key="3">
    <source>
        <dbReference type="SAM" id="Phobius"/>
    </source>
</evidence>
<evidence type="ECO:0000256" key="2">
    <source>
        <dbReference type="SAM" id="MobiDB-lite"/>
    </source>
</evidence>
<protein>
    <recommendedName>
        <fullName evidence="4">PPM-type phosphatase domain-containing protein</fullName>
    </recommendedName>
</protein>
<organism evidence="5 6">
    <name type="scientific">Streptomyces camponoticapitis</name>
    <dbReference type="NCBI Taxonomy" id="1616125"/>
    <lineage>
        <taxon>Bacteria</taxon>
        <taxon>Bacillati</taxon>
        <taxon>Actinomycetota</taxon>
        <taxon>Actinomycetes</taxon>
        <taxon>Kitasatosporales</taxon>
        <taxon>Streptomycetaceae</taxon>
        <taxon>Streptomyces</taxon>
    </lineage>
</organism>
<keyword evidence="6" id="KW-1185">Reference proteome</keyword>
<dbReference type="InterPro" id="IPR036457">
    <property type="entry name" value="PPM-type-like_dom_sf"/>
</dbReference>
<dbReference type="PANTHER" id="PTHR43156:SF2">
    <property type="entry name" value="STAGE II SPORULATION PROTEIN E"/>
    <property type="match status" value="1"/>
</dbReference>
<dbReference type="RefSeq" id="WP_189105901.1">
    <property type="nucleotide sequence ID" value="NZ_BMMV01000002.1"/>
</dbReference>
<accession>A0ABQ2E2C7</accession>
<keyword evidence="3" id="KW-0472">Membrane</keyword>
<reference evidence="6" key="1">
    <citation type="journal article" date="2019" name="Int. J. Syst. Evol. Microbiol.">
        <title>The Global Catalogue of Microorganisms (GCM) 10K type strain sequencing project: providing services to taxonomists for standard genome sequencing and annotation.</title>
        <authorList>
            <consortium name="The Broad Institute Genomics Platform"/>
            <consortium name="The Broad Institute Genome Sequencing Center for Infectious Disease"/>
            <person name="Wu L."/>
            <person name="Ma J."/>
        </authorList>
    </citation>
    <scope>NUCLEOTIDE SEQUENCE [LARGE SCALE GENOMIC DNA]</scope>
    <source>
        <strain evidence="6">CGMCC 4.7275</strain>
    </source>
</reference>
<evidence type="ECO:0000256" key="1">
    <source>
        <dbReference type="ARBA" id="ARBA00022801"/>
    </source>
</evidence>
<keyword evidence="3" id="KW-1133">Transmembrane helix</keyword>
<dbReference type="Gene3D" id="3.60.40.10">
    <property type="entry name" value="PPM-type phosphatase domain"/>
    <property type="match status" value="1"/>
</dbReference>
<dbReference type="EMBL" id="BMMV01000002">
    <property type="protein sequence ID" value="GGJ79304.1"/>
    <property type="molecule type" value="Genomic_DNA"/>
</dbReference>
<feature type="compositionally biased region" description="Basic and acidic residues" evidence="2">
    <location>
        <begin position="228"/>
        <end position="245"/>
    </location>
</feature>
<dbReference type="InterPro" id="IPR052016">
    <property type="entry name" value="Bact_Sigma-Reg"/>
</dbReference>
<feature type="transmembrane region" description="Helical" evidence="3">
    <location>
        <begin position="92"/>
        <end position="110"/>
    </location>
</feature>
<dbReference type="PANTHER" id="PTHR43156">
    <property type="entry name" value="STAGE II SPORULATION PROTEIN E-RELATED"/>
    <property type="match status" value="1"/>
</dbReference>
<feature type="transmembrane region" description="Helical" evidence="3">
    <location>
        <begin position="49"/>
        <end position="72"/>
    </location>
</feature>
<feature type="transmembrane region" description="Helical" evidence="3">
    <location>
        <begin position="20"/>
        <end position="37"/>
    </location>
</feature>
<dbReference type="SUPFAM" id="SSF81606">
    <property type="entry name" value="PP2C-like"/>
    <property type="match status" value="1"/>
</dbReference>
<gene>
    <name evidence="5" type="ORF">GCM10011583_08590</name>
</gene>